<accession>A0A9D1EWW7</accession>
<sequence length="775" mass="89745">MYSYEWDEQTGGYILNTTPLEFSKEPRPVYYKELDILGFDKKWKYPKSDVYPLLWAESNNYYYRGRLVAKTKGGSICHAPEIIFLDDPEPNGDELRFVDIPAMVEKNREILESLTQETIKKIYNIYLAYQKKVDIFYVAFSGGKDSIVTLDLVQRALPHNAFKVLFGDTKMEFPDTYKVVEQVRQICKEQKIDFLVAASHFSPRDSWRLFGPPSTVTRWCCSVHKTSPQIILLREVLKKNNFTGMAFIGVRASESLARSEYDYISLGEKHKGQYSCNPILEWNTAELYLYIYANKLVLNEAYKKGNKRAGCLICPRASERNEYMCAVCYPSEFNEYKDIIRKIYRKNFQTDEKLESFINNGGWKARKNGRDIEVSLNYHEMLDSKGVSIRVENPRTDWREWIKTIGIMENNSSPYRINFRGQQKSFLLMEQDNVLEIKIPLNECKQDPLFVKLLKNVFRKAACCVGCRECEADCHNGCLRVLDGIIKVSDECKHCSECHKAEKGCLVYKSIEMPKGGIMGQQKSLNCYSHFGPKIEWIKQFFEYRDDFDSQNDLGSQMFSFFKRFLRDSKLIDANNKFSRTAKIMNILGLDDASGWGLLLSNLAYTPQIGWFIRHCNFNEQFEKKYICSLLVNDGAKESWVNDIWSAYSRFLDLPFSNIGLGTPYKESGKTIAFTRMAWVDPDPKVILYSLYKFSEACGDYKQFTLTRLLNHEIESDGISPTQIFGLDRKTMERILSGLANNYPDFISVSFTLDLDNINLKDKTSEDVLSLFDGE</sequence>
<dbReference type="Proteomes" id="UP000823928">
    <property type="component" value="Unassembled WGS sequence"/>
</dbReference>
<feature type="domain" description="4Fe-4S ferredoxin-type" evidence="1">
    <location>
        <begin position="455"/>
        <end position="484"/>
    </location>
</feature>
<name>A0A9D1EWW7_9BACT</name>
<evidence type="ECO:0000313" key="3">
    <source>
        <dbReference type="Proteomes" id="UP000823928"/>
    </source>
</evidence>
<comment type="caution">
    <text evidence="2">The sequence shown here is derived from an EMBL/GenBank/DDBJ whole genome shotgun (WGS) entry which is preliminary data.</text>
</comment>
<dbReference type="AlphaFoldDB" id="A0A9D1EWW7"/>
<evidence type="ECO:0000259" key="1">
    <source>
        <dbReference type="PROSITE" id="PS51379"/>
    </source>
</evidence>
<proteinExistence type="predicted"/>
<reference evidence="2" key="2">
    <citation type="journal article" date="2021" name="PeerJ">
        <title>Extensive microbial diversity within the chicken gut microbiome revealed by metagenomics and culture.</title>
        <authorList>
            <person name="Gilroy R."/>
            <person name="Ravi A."/>
            <person name="Getino M."/>
            <person name="Pursley I."/>
            <person name="Horton D.L."/>
            <person name="Alikhan N.F."/>
            <person name="Baker D."/>
            <person name="Gharbi K."/>
            <person name="Hall N."/>
            <person name="Watson M."/>
            <person name="Adriaenssens E.M."/>
            <person name="Foster-Nyarko E."/>
            <person name="Jarju S."/>
            <person name="Secka A."/>
            <person name="Antonio M."/>
            <person name="Oren A."/>
            <person name="Chaudhuri R.R."/>
            <person name="La Ragione R."/>
            <person name="Hildebrand F."/>
            <person name="Pallen M.J."/>
        </authorList>
    </citation>
    <scope>NUCLEOTIDE SEQUENCE</scope>
    <source>
        <strain evidence="2">6276</strain>
    </source>
</reference>
<dbReference type="PANTHER" id="PTHR43196">
    <property type="entry name" value="SULFATE ADENYLYLTRANSFERASE SUBUNIT 2"/>
    <property type="match status" value="1"/>
</dbReference>
<dbReference type="InterPro" id="IPR002500">
    <property type="entry name" value="PAPS_reduct_dom"/>
</dbReference>
<reference evidence="2" key="1">
    <citation type="submission" date="2020-10" db="EMBL/GenBank/DDBJ databases">
        <authorList>
            <person name="Gilroy R."/>
        </authorList>
    </citation>
    <scope>NUCLEOTIDE SEQUENCE</scope>
    <source>
        <strain evidence="2">6276</strain>
    </source>
</reference>
<dbReference type="EMBL" id="DVIU01000025">
    <property type="protein sequence ID" value="HIS35236.1"/>
    <property type="molecule type" value="Genomic_DNA"/>
</dbReference>
<organism evidence="2 3">
    <name type="scientific">Candidatus Scatousia excrementigallinarum</name>
    <dbReference type="NCBI Taxonomy" id="2840935"/>
    <lineage>
        <taxon>Bacteria</taxon>
        <taxon>Candidatus Scatousia</taxon>
    </lineage>
</organism>
<protein>
    <submittedName>
        <fullName evidence="2">Phosphoadenosine phosphosulfate reductase family protein</fullName>
    </submittedName>
</protein>
<dbReference type="InterPro" id="IPR050128">
    <property type="entry name" value="Sulfate_adenylyltrnsfr_sub2"/>
</dbReference>
<dbReference type="PANTHER" id="PTHR43196:SF2">
    <property type="entry name" value="PHOSPHOADENOSINE PHOSPHOSULFATE REDUCTASE"/>
    <property type="match status" value="1"/>
</dbReference>
<gene>
    <name evidence="2" type="ORF">IAC10_01205</name>
</gene>
<dbReference type="PROSITE" id="PS51379">
    <property type="entry name" value="4FE4S_FER_2"/>
    <property type="match status" value="1"/>
</dbReference>
<evidence type="ECO:0000313" key="2">
    <source>
        <dbReference type="EMBL" id="HIS35236.1"/>
    </source>
</evidence>
<dbReference type="SUPFAM" id="SSF52402">
    <property type="entry name" value="Adenine nucleotide alpha hydrolases-like"/>
    <property type="match status" value="1"/>
</dbReference>
<dbReference type="Gene3D" id="3.40.50.620">
    <property type="entry name" value="HUPs"/>
    <property type="match status" value="1"/>
</dbReference>
<dbReference type="InterPro" id="IPR017896">
    <property type="entry name" value="4Fe4S_Fe-S-bd"/>
</dbReference>
<dbReference type="GO" id="GO:0003824">
    <property type="term" value="F:catalytic activity"/>
    <property type="evidence" value="ECO:0007669"/>
    <property type="project" value="InterPro"/>
</dbReference>
<dbReference type="Pfam" id="PF01507">
    <property type="entry name" value="PAPS_reduct"/>
    <property type="match status" value="1"/>
</dbReference>
<dbReference type="InterPro" id="IPR014729">
    <property type="entry name" value="Rossmann-like_a/b/a_fold"/>
</dbReference>